<dbReference type="AlphaFoldDB" id="A0A559J6N3"/>
<dbReference type="InterPro" id="IPR010349">
    <property type="entry name" value="Asparaginase_II"/>
</dbReference>
<dbReference type="EMBL" id="VNJJ01000022">
    <property type="protein sequence ID" value="TVX95486.1"/>
    <property type="molecule type" value="Genomic_DNA"/>
</dbReference>
<proteinExistence type="predicted"/>
<dbReference type="PANTHER" id="PTHR42110:SF1">
    <property type="entry name" value="L-ASPARAGINASE, PUTATIVE (AFU_ORTHOLOGUE AFUA_3G11890)-RELATED"/>
    <property type="match status" value="1"/>
</dbReference>
<name>A0A559J6N3_9BACL</name>
<sequence>MNMNTITMPADVPLIAMKRGGQMENVHRGRISVVSAKDGELVYACGDVQTPAYVRSTAKPVQAIASLLDGTAETYGFEDRHLALLAASHRGSREQLETLEDILRLTGLDEDALAIHPTLPVGRRARDEWVAAGGKPRKLFHTCAGKHLGVLAWSKLKGWPLEGYIHPDHPAQQEIFRRIKRWAEAENEQVTLGKDGCGFPVAAMPLRRLALMYGRLANPEFAQDREAARVAERIASAMNAYPDRVEGKHRLASILLEDPNVVAKSGAHGVFALGLRSEKLGVSIAVTDGTEVAWPYVIKAILKQTGGVSAETMRKLDLVFPDEFLNDAGETAGSWEAIFKLDAI</sequence>
<dbReference type="Proteomes" id="UP000316330">
    <property type="component" value="Unassembled WGS sequence"/>
</dbReference>
<reference evidence="1 2" key="1">
    <citation type="submission" date="2019-07" db="EMBL/GenBank/DDBJ databases">
        <authorList>
            <person name="Kim J."/>
        </authorList>
    </citation>
    <scope>NUCLEOTIDE SEQUENCE [LARGE SCALE GENOMIC DNA]</scope>
    <source>
        <strain evidence="1 2">G13</strain>
    </source>
</reference>
<organism evidence="1 2">
    <name type="scientific">Cohnella terricola</name>
    <dbReference type="NCBI Taxonomy" id="1289167"/>
    <lineage>
        <taxon>Bacteria</taxon>
        <taxon>Bacillati</taxon>
        <taxon>Bacillota</taxon>
        <taxon>Bacilli</taxon>
        <taxon>Bacillales</taxon>
        <taxon>Paenibacillaceae</taxon>
        <taxon>Cohnella</taxon>
    </lineage>
</organism>
<accession>A0A559J6N3</accession>
<comment type="caution">
    <text evidence="1">The sequence shown here is derived from an EMBL/GenBank/DDBJ whole genome shotgun (WGS) entry which is preliminary data.</text>
</comment>
<keyword evidence="2" id="KW-1185">Reference proteome</keyword>
<evidence type="ECO:0000313" key="1">
    <source>
        <dbReference type="EMBL" id="TVX95486.1"/>
    </source>
</evidence>
<evidence type="ECO:0000313" key="2">
    <source>
        <dbReference type="Proteomes" id="UP000316330"/>
    </source>
</evidence>
<protein>
    <submittedName>
        <fullName evidence="1">Asparaginase</fullName>
    </submittedName>
</protein>
<dbReference type="OrthoDB" id="9770793at2"/>
<gene>
    <name evidence="1" type="ORF">FPZ45_23465</name>
</gene>
<dbReference type="PANTHER" id="PTHR42110">
    <property type="entry name" value="L-ASPARAGINASE, PUTATIVE (AFU_ORTHOLOGUE AFUA_3G11890)-RELATED"/>
    <property type="match status" value="1"/>
</dbReference>
<dbReference type="Pfam" id="PF06089">
    <property type="entry name" value="Asparaginase_II"/>
    <property type="match status" value="1"/>
</dbReference>